<evidence type="ECO:0000256" key="4">
    <source>
        <dbReference type="PROSITE-ProRule" id="PRU00047"/>
    </source>
</evidence>
<dbReference type="InterPro" id="IPR001584">
    <property type="entry name" value="Integrase_cat-core"/>
</dbReference>
<keyword evidence="2" id="KW-0479">Metal-binding</keyword>
<feature type="compositionally biased region" description="Polar residues" evidence="6">
    <location>
        <begin position="466"/>
        <end position="475"/>
    </location>
</feature>
<dbReference type="SMART" id="SM00343">
    <property type="entry name" value="ZnF_C2HC"/>
    <property type="match status" value="2"/>
</dbReference>
<feature type="domain" description="Integrase catalytic" evidence="8">
    <location>
        <begin position="825"/>
        <end position="989"/>
    </location>
</feature>
<feature type="compositionally biased region" description="Basic and acidic residues" evidence="6">
    <location>
        <begin position="1187"/>
        <end position="1196"/>
    </location>
</feature>
<feature type="compositionally biased region" description="Basic and acidic residues" evidence="6">
    <location>
        <begin position="2060"/>
        <end position="2082"/>
    </location>
</feature>
<dbReference type="EMBL" id="BQNB010015049">
    <property type="protein sequence ID" value="GJT35433.1"/>
    <property type="molecule type" value="Genomic_DNA"/>
</dbReference>
<dbReference type="SUPFAM" id="SSF53098">
    <property type="entry name" value="Ribonuclease H-like"/>
    <property type="match status" value="1"/>
</dbReference>
<name>A0ABQ5DA22_9ASTR</name>
<dbReference type="Pfam" id="PF25597">
    <property type="entry name" value="SH3_retrovirus"/>
    <property type="match status" value="1"/>
</dbReference>
<reference evidence="9" key="2">
    <citation type="submission" date="2022-01" db="EMBL/GenBank/DDBJ databases">
        <authorList>
            <person name="Yamashiro T."/>
            <person name="Shiraishi A."/>
            <person name="Satake H."/>
            <person name="Nakayama K."/>
        </authorList>
    </citation>
    <scope>NUCLEOTIDE SEQUENCE</scope>
</reference>
<keyword evidence="4" id="KW-0863">Zinc-finger</keyword>
<feature type="compositionally biased region" description="Low complexity" evidence="6">
    <location>
        <begin position="1172"/>
        <end position="1184"/>
    </location>
</feature>
<protein>
    <submittedName>
        <fullName evidence="9">Ribonuclease H-like domain-containing protein</fullName>
    </submittedName>
</protein>
<keyword evidence="3" id="KW-0378">Hydrolase</keyword>
<feature type="region of interest" description="Disordered" evidence="6">
    <location>
        <begin position="2038"/>
        <end position="2085"/>
    </location>
</feature>
<dbReference type="Pfam" id="PF22936">
    <property type="entry name" value="Pol_BBD"/>
    <property type="match status" value="1"/>
</dbReference>
<dbReference type="PROSITE" id="PS50994">
    <property type="entry name" value="INTEGRASE"/>
    <property type="match status" value="1"/>
</dbReference>
<evidence type="ECO:0000256" key="3">
    <source>
        <dbReference type="ARBA" id="ARBA00022801"/>
    </source>
</evidence>
<feature type="domain" description="CCHC-type" evidence="7">
    <location>
        <begin position="214"/>
        <end position="229"/>
    </location>
</feature>
<dbReference type="InterPro" id="IPR036397">
    <property type="entry name" value="RNaseH_sf"/>
</dbReference>
<dbReference type="SUPFAM" id="SSF57756">
    <property type="entry name" value="Retrovirus zinc finger-like domains"/>
    <property type="match status" value="1"/>
</dbReference>
<feature type="compositionally biased region" description="Polar residues" evidence="6">
    <location>
        <begin position="1084"/>
        <end position="1099"/>
    </location>
</feature>
<feature type="region of interest" description="Disordered" evidence="6">
    <location>
        <begin position="1083"/>
        <end position="1106"/>
    </location>
</feature>
<accession>A0ABQ5DA22</accession>
<feature type="region of interest" description="Disordered" evidence="6">
    <location>
        <begin position="1146"/>
        <end position="1196"/>
    </location>
</feature>
<evidence type="ECO:0000256" key="1">
    <source>
        <dbReference type="ARBA" id="ARBA00022670"/>
    </source>
</evidence>
<feature type="compositionally biased region" description="Basic and acidic residues" evidence="6">
    <location>
        <begin position="1146"/>
        <end position="1167"/>
    </location>
</feature>
<dbReference type="InterPro" id="IPR025724">
    <property type="entry name" value="GAG-pre-integrase_dom"/>
</dbReference>
<sequence length="2272" mass="257757">MLLMTLPNEHLLTSSHYKDAKTLFEAIKARFGGNEATKKTQKMYENFSASSGESLDSIFNKLQKIINLDQMTFDDLYNNFKIVEQEVTKRNAASRSDLSSQNVAFVSTPTSTKDINTDSIQVNTGSISIGNSSLIAANKGDATVYAYLSSQPNGFSITYEDLDQIHDDDLEEMELKWNMALISMRARKFYKRTRRKISFEEGDTARYDKSKVECYNCHKMGHFARECRSARNKDNMSQEGSKKTVIVEDTSTAMVAFDGTGFDWSFMADKEAPTNMALMAFSDSEVLNDKTCSNSCLKNYETLKNQHDNLRVELNKSNYDLANYKRGLAYVEEQLVFYKKNEVALCDQIVVLKRDASFKDSEINALKIQVENLKKKRRVISLKLTHMKMPLRALMKCIEEFQQPEFPEYGAKNVSEKSPNETKKTLNAPIIEDWVSDCDEDDSEVREINVQTKPKQANKPRKTNEVPRNNSSSWNKPMPKKSGVEFQFKPKACFVCGSFSYLIKECDFHDKRMAQKPVVNNLNKGTGQREVRPVWNQAIRTNHQNFSNLRRNFVPKAVLNKSGVILIGTGRTWVPFSTARPISTGPLKTSMNVAKPKTNVFQRPHSHSIRPICQQTTLKNRISNNKVNSTRVNSVNTSKEKEMASAVGKVGNNAGEPHVALKDTRIFDSGCSRHMTGNKSYLTEYEDHDGGFVAFAGSTKGGKITGKGKIKTEHLDFEDVYFVKELKFNLFSVSQMCDKKHNVLFTETECLILSPEFKLPDENQVMLKIPRKDNMYSFDLKNIVPSKGLTCLIAKATNDESKMWHRRLGHINFKTINKLVKGNLVRGLPSKLFENDHTCVACQKGKQHKASCKTKLVNSISKPLQILHMDLFGPTFVKSIMGKMYCLVITDDYSRCDNGTKFKNYEIKEFHRIKGIKREFSNAKTPQQNGVAERKNRTLIEAARTMLADSLLPIPFWAEAINTACYVQNRVLVTKPHNKTPYELLIGRTPTVSFMRPFGCPITILNTLDHLGKFDGKADEGFLVGYSINSKAFRVFNSRTRKVEENLHVNFLENKPNVTGSGPKWLFDIDILTNTMNYHPVSAGNRTNGNAGIETNSDAGQAEKEKNPDQEYILLPLMDTSSYIHSSSKKDESSLKDDVDKKKEVLDLAKEDDMNKSGKDTNADRTNKVNTSSSPVNSASSSFSYEDQEKSREQRNEFENVFGQDENAYKEFTPVDVVIPSDDPIDPLMPDLEDIPNTGIFGNAYDDEDVGAEADMNNLETTINVSPIPTTRIDKDHPKAQVIGEMSSAVQTRRMHKQNETGLVSFINKQRRTNHKDYENCLLACFLSQIEPKKVTEALEKESWVEAMQEELLQFKLLNVWTLVELPYGKKAIGTKWVFRNKKDQRGTVVRNKDRLVAQGFRQEEGIDYDEVFTPVARIEAIRLFLAYASYMDFTVYQMDVKSAFLYGTIEEEMSSMGELTFFLGLQVEQRADGIFLSQDKYVYEILKKFGYSNMKTASTPMETQKPLTKDENGADVDVHLYRSMIGSLMYLTSSRLDIMFVVCACSRFQVQPKASHLHAIKRIFRYLKGQSTLGLLYAKDSPLELVAYSDSDYAGVSIDRKSTIGGCQFLGYRLVSWQCKKQIIIAKSTTEAEYIAASNCCAQHNMVAFLKKPTESEGFTQAVDFLKGNALNYALTYNPTVYDSLVKQFWQTATVRTFANGTQQIEASIDNKPYNITKASVRSKLNWQMQQNFVPQWKFIIHHLVHCISPKSGGWDQFGSSLATALICLSGKYLPKMLTKKIFTNMRRGYEGDFVPLLPVMLAGAAQVQGHHSDREPEIHQSLVSFTPTFVADKATSTRSQSGKLEKELRTQKKTFGKVFLHCKTRVEELVEVALKRKSKKALSPSKNSVIDQGEDIIPLLLWKQTKKTLSKVASQQPKSVDKGKRYKEERVMVSEFNTGIVEVNTGSLPVSTGSGVQLVLIVQESYFLLKIKAKEKGKGLCYEMVHDGLPKESKGHWKLTQTKTLSFEEIKYRIRTTKRLNTDDLGVQLTKERMDEAKEEESVKKMGKRKKQIARKGLHTEKTKEDEAEKDIDISEKDDPSSGTDVLVNHVPILRENGTDKVYVSFRAMLKDISRDDLTELYRIVMQRYGMIGPEDDYENVLWEYLKNMFDAPLSTDSVWSLPGQQRIISWRYYSTCRVHCLSMELADIYMLTERSYPLSAEYCTKALATPEQTATGKEISNPLTADSLLKTIRIARIFEASRARGFFPSFTRASNPQLHLGIQYPNLID</sequence>
<dbReference type="InterPro" id="IPR012337">
    <property type="entry name" value="RNaseH-like_sf"/>
</dbReference>
<dbReference type="Gene3D" id="4.10.60.10">
    <property type="entry name" value="Zinc finger, CCHC-type"/>
    <property type="match status" value="1"/>
</dbReference>
<dbReference type="InterPro" id="IPR054722">
    <property type="entry name" value="PolX-like_BBD"/>
</dbReference>
<comment type="caution">
    <text evidence="9">The sequence shown here is derived from an EMBL/GenBank/DDBJ whole genome shotgun (WGS) entry which is preliminary data.</text>
</comment>
<feature type="compositionally biased region" description="Basic residues" evidence="6">
    <location>
        <begin position="2047"/>
        <end position="2059"/>
    </location>
</feature>
<dbReference type="Pfam" id="PF00098">
    <property type="entry name" value="zf-CCHC"/>
    <property type="match status" value="1"/>
</dbReference>
<gene>
    <name evidence="9" type="ORF">Tco_0925852</name>
</gene>
<dbReference type="Proteomes" id="UP001151760">
    <property type="component" value="Unassembled WGS sequence"/>
</dbReference>
<evidence type="ECO:0000313" key="10">
    <source>
        <dbReference type="Proteomes" id="UP001151760"/>
    </source>
</evidence>
<evidence type="ECO:0000259" key="8">
    <source>
        <dbReference type="PROSITE" id="PS50994"/>
    </source>
</evidence>
<dbReference type="PANTHER" id="PTHR42648">
    <property type="entry name" value="TRANSPOSASE, PUTATIVE-RELATED"/>
    <property type="match status" value="1"/>
</dbReference>
<keyword evidence="5" id="KW-0175">Coiled coil</keyword>
<evidence type="ECO:0000259" key="7">
    <source>
        <dbReference type="PROSITE" id="PS50158"/>
    </source>
</evidence>
<evidence type="ECO:0000256" key="6">
    <source>
        <dbReference type="SAM" id="MobiDB-lite"/>
    </source>
</evidence>
<dbReference type="InterPro" id="IPR057670">
    <property type="entry name" value="SH3_retrovirus"/>
</dbReference>
<feature type="region of interest" description="Disordered" evidence="6">
    <location>
        <begin position="445"/>
        <end position="480"/>
    </location>
</feature>
<feature type="coiled-coil region" evidence="5">
    <location>
        <begin position="356"/>
        <end position="383"/>
    </location>
</feature>
<evidence type="ECO:0000256" key="5">
    <source>
        <dbReference type="SAM" id="Coils"/>
    </source>
</evidence>
<dbReference type="CDD" id="cd09272">
    <property type="entry name" value="RNase_HI_RT_Ty1"/>
    <property type="match status" value="1"/>
</dbReference>
<reference evidence="9" key="1">
    <citation type="journal article" date="2022" name="Int. J. Mol. Sci.">
        <title>Draft Genome of Tanacetum Coccineum: Genomic Comparison of Closely Related Tanacetum-Family Plants.</title>
        <authorList>
            <person name="Yamashiro T."/>
            <person name="Shiraishi A."/>
            <person name="Nakayama K."/>
            <person name="Satake H."/>
        </authorList>
    </citation>
    <scope>NUCLEOTIDE SEQUENCE</scope>
</reference>
<keyword evidence="1" id="KW-0645">Protease</keyword>
<organism evidence="9 10">
    <name type="scientific">Tanacetum coccineum</name>
    <dbReference type="NCBI Taxonomy" id="301880"/>
    <lineage>
        <taxon>Eukaryota</taxon>
        <taxon>Viridiplantae</taxon>
        <taxon>Streptophyta</taxon>
        <taxon>Embryophyta</taxon>
        <taxon>Tracheophyta</taxon>
        <taxon>Spermatophyta</taxon>
        <taxon>Magnoliopsida</taxon>
        <taxon>eudicotyledons</taxon>
        <taxon>Gunneridae</taxon>
        <taxon>Pentapetalae</taxon>
        <taxon>asterids</taxon>
        <taxon>campanulids</taxon>
        <taxon>Asterales</taxon>
        <taxon>Asteraceae</taxon>
        <taxon>Asteroideae</taxon>
        <taxon>Anthemideae</taxon>
        <taxon>Anthemidinae</taxon>
        <taxon>Tanacetum</taxon>
    </lineage>
</organism>
<evidence type="ECO:0000313" key="9">
    <source>
        <dbReference type="EMBL" id="GJT35433.1"/>
    </source>
</evidence>
<keyword evidence="10" id="KW-1185">Reference proteome</keyword>
<dbReference type="Gene3D" id="3.30.420.10">
    <property type="entry name" value="Ribonuclease H-like superfamily/Ribonuclease H"/>
    <property type="match status" value="1"/>
</dbReference>
<dbReference type="Pfam" id="PF13976">
    <property type="entry name" value="gag_pre-integrs"/>
    <property type="match status" value="1"/>
</dbReference>
<dbReference type="InterPro" id="IPR013103">
    <property type="entry name" value="RVT_2"/>
</dbReference>
<dbReference type="InterPro" id="IPR036875">
    <property type="entry name" value="Znf_CCHC_sf"/>
</dbReference>
<dbReference type="PANTHER" id="PTHR42648:SF32">
    <property type="entry name" value="RIBONUCLEASE H-LIKE DOMAIN, GAG-PRE-INTEGRASE DOMAIN PROTEIN-RELATED"/>
    <property type="match status" value="1"/>
</dbReference>
<dbReference type="InterPro" id="IPR001878">
    <property type="entry name" value="Znf_CCHC"/>
</dbReference>
<dbReference type="InterPro" id="IPR039537">
    <property type="entry name" value="Retrotran_Ty1/copia-like"/>
</dbReference>
<proteinExistence type="predicted"/>
<evidence type="ECO:0000256" key="2">
    <source>
        <dbReference type="ARBA" id="ARBA00022723"/>
    </source>
</evidence>
<dbReference type="Pfam" id="PF07727">
    <property type="entry name" value="RVT_2"/>
    <property type="match status" value="1"/>
</dbReference>
<keyword evidence="4" id="KW-0862">Zinc</keyword>
<dbReference type="PROSITE" id="PS50158">
    <property type="entry name" value="ZF_CCHC"/>
    <property type="match status" value="1"/>
</dbReference>